<dbReference type="Pfam" id="PF07606">
    <property type="entry name" value="DUF1569"/>
    <property type="match status" value="1"/>
</dbReference>
<dbReference type="EMBL" id="CP002545">
    <property type="protein sequence ID" value="ADY52456.1"/>
    <property type="molecule type" value="Genomic_DNA"/>
</dbReference>
<dbReference type="KEGG" id="psn:Pedsa_1903"/>
<proteinExistence type="predicted"/>
<sequence length="151" mass="17782">MIKNIFEANVVQELINRISSLRSDSQPSWGKMSVAEMLAHCNVTYEMVYEDKHPKPNAFKRFLLKMFVKNMVVGEKPYKQNSPTASEFIIKDSKNFEEEKQRLVHYIKRTQELGEAHFEGKESHSFGVLDTKEWNNMFYKHLDHHLTQFGV</sequence>
<evidence type="ECO:0000313" key="2">
    <source>
        <dbReference type="Proteomes" id="UP000000310"/>
    </source>
</evidence>
<dbReference type="RefSeq" id="WP_013632943.1">
    <property type="nucleotide sequence ID" value="NC_015177.1"/>
</dbReference>
<organism evidence="1 2">
    <name type="scientific">Pseudopedobacter saltans (strain ATCC 51119 / DSM 12145 / JCM 21818 / CCUG 39354 / LMG 10337 / NBRC 100064 / NCIMB 13643)</name>
    <name type="common">Pedobacter saltans</name>
    <dbReference type="NCBI Taxonomy" id="762903"/>
    <lineage>
        <taxon>Bacteria</taxon>
        <taxon>Pseudomonadati</taxon>
        <taxon>Bacteroidota</taxon>
        <taxon>Sphingobacteriia</taxon>
        <taxon>Sphingobacteriales</taxon>
        <taxon>Sphingobacteriaceae</taxon>
        <taxon>Pseudopedobacter</taxon>
    </lineage>
</organism>
<evidence type="ECO:0008006" key="3">
    <source>
        <dbReference type="Google" id="ProtNLM"/>
    </source>
</evidence>
<dbReference type="HOGENOM" id="CLU_142853_0_0_10"/>
<keyword evidence="2" id="KW-1185">Reference proteome</keyword>
<dbReference type="Gene3D" id="1.20.120.450">
    <property type="entry name" value="dinb family like domain"/>
    <property type="match status" value="1"/>
</dbReference>
<dbReference type="OrthoDB" id="2599194at2"/>
<evidence type="ECO:0000313" key="1">
    <source>
        <dbReference type="EMBL" id="ADY52456.1"/>
    </source>
</evidence>
<accession>F0S9A6</accession>
<dbReference type="InterPro" id="IPR011463">
    <property type="entry name" value="DUF1569"/>
</dbReference>
<dbReference type="AlphaFoldDB" id="F0S9A6"/>
<dbReference type="Proteomes" id="UP000000310">
    <property type="component" value="Chromosome"/>
</dbReference>
<protein>
    <recommendedName>
        <fullName evidence="3">DUF1569 domain-containing protein</fullName>
    </recommendedName>
</protein>
<gene>
    <name evidence="1" type="ordered locus">Pedsa_1903</name>
</gene>
<dbReference type="eggNOG" id="ENOG502ZRUR">
    <property type="taxonomic scope" value="Bacteria"/>
</dbReference>
<name>F0S9A6_PSESL</name>
<dbReference type="InterPro" id="IPR034660">
    <property type="entry name" value="DinB/YfiT-like"/>
</dbReference>
<reference evidence="1 2" key="1">
    <citation type="journal article" date="2011" name="Stand. Genomic Sci.">
        <title>Complete genome sequence of the gliding, heparinolytic Pedobacter saltans type strain (113).</title>
        <authorList>
            <person name="Liolios K."/>
            <person name="Sikorski J."/>
            <person name="Lu M."/>
            <person name="Nolan M."/>
            <person name="Lapidus A."/>
            <person name="Lucas S."/>
            <person name="Hammon N."/>
            <person name="Deshpande S."/>
            <person name="Cheng J.F."/>
            <person name="Tapia R."/>
            <person name="Han C."/>
            <person name="Goodwin L."/>
            <person name="Pitluck S."/>
            <person name="Huntemann M."/>
            <person name="Ivanova N."/>
            <person name="Pagani I."/>
            <person name="Mavromatis K."/>
            <person name="Ovchinikova G."/>
            <person name="Pati A."/>
            <person name="Chen A."/>
            <person name="Palaniappan K."/>
            <person name="Land M."/>
            <person name="Hauser L."/>
            <person name="Brambilla E.M."/>
            <person name="Kotsyurbenko O."/>
            <person name="Rohde M."/>
            <person name="Tindall B.J."/>
            <person name="Abt B."/>
            <person name="Goker M."/>
            <person name="Detter J.C."/>
            <person name="Woyke T."/>
            <person name="Bristow J."/>
            <person name="Eisen J.A."/>
            <person name="Markowitz V."/>
            <person name="Hugenholtz P."/>
            <person name="Klenk H.P."/>
            <person name="Kyrpides N.C."/>
        </authorList>
    </citation>
    <scope>NUCLEOTIDE SEQUENCE [LARGE SCALE GENOMIC DNA]</scope>
    <source>
        <strain evidence="2">ATCC 51119 / DSM 12145 / JCM 21818 / LMG 10337 / NBRC 100064 / NCIMB 13643</strain>
    </source>
</reference>
<reference evidence="2" key="2">
    <citation type="submission" date="2011-02" db="EMBL/GenBank/DDBJ databases">
        <title>The complete genome of Pedobacter saltans DSM 12145.</title>
        <authorList>
            <consortium name="US DOE Joint Genome Institute (JGI-PGF)"/>
            <person name="Lucas S."/>
            <person name="Copeland A."/>
            <person name="Lapidus A."/>
            <person name="Bruce D."/>
            <person name="Goodwin L."/>
            <person name="Pitluck S."/>
            <person name="Kyrpides N."/>
            <person name="Mavromatis K."/>
            <person name="Pagani I."/>
            <person name="Ivanova N."/>
            <person name="Ovchinnikova G."/>
            <person name="Lu M."/>
            <person name="Detter J.C."/>
            <person name="Han C."/>
            <person name="Land M."/>
            <person name="Hauser L."/>
            <person name="Markowitz V."/>
            <person name="Cheng J.-F."/>
            <person name="Hugenholtz P."/>
            <person name="Woyke T."/>
            <person name="Wu D."/>
            <person name="Tindall B."/>
            <person name="Pomrenke H.G."/>
            <person name="Brambilla E."/>
            <person name="Klenk H.-P."/>
            <person name="Eisen J.A."/>
        </authorList>
    </citation>
    <scope>NUCLEOTIDE SEQUENCE [LARGE SCALE GENOMIC DNA]</scope>
    <source>
        <strain evidence="2">ATCC 51119 / DSM 12145 / JCM 21818 / LMG 10337 / NBRC 100064 / NCIMB 13643</strain>
    </source>
</reference>